<dbReference type="EMBL" id="OY731401">
    <property type="protein sequence ID" value="CAJ1950346.1"/>
    <property type="molecule type" value="Genomic_DNA"/>
</dbReference>
<feature type="domain" description="Pre-rRNA-processing protein RIX1 N-terminal" evidence="4">
    <location>
        <begin position="21"/>
        <end position="131"/>
    </location>
</feature>
<protein>
    <recommendedName>
        <fullName evidence="4">Pre-rRNA-processing protein RIX1 N-terminal domain-containing protein</fullName>
    </recommendedName>
</protein>
<evidence type="ECO:0000256" key="1">
    <source>
        <dbReference type="ARBA" id="ARBA00004123"/>
    </source>
</evidence>
<comment type="subcellular location">
    <subcellularLocation>
        <location evidence="1">Nucleus</location>
    </subcellularLocation>
</comment>
<dbReference type="Proteomes" id="UP001189624">
    <property type="component" value="Chromosome 4"/>
</dbReference>
<organism evidence="5 6">
    <name type="scientific">Sphenostylis stenocarpa</name>
    <dbReference type="NCBI Taxonomy" id="92480"/>
    <lineage>
        <taxon>Eukaryota</taxon>
        <taxon>Viridiplantae</taxon>
        <taxon>Streptophyta</taxon>
        <taxon>Embryophyta</taxon>
        <taxon>Tracheophyta</taxon>
        <taxon>Spermatophyta</taxon>
        <taxon>Magnoliopsida</taxon>
        <taxon>eudicotyledons</taxon>
        <taxon>Gunneridae</taxon>
        <taxon>Pentapetalae</taxon>
        <taxon>rosids</taxon>
        <taxon>fabids</taxon>
        <taxon>Fabales</taxon>
        <taxon>Fabaceae</taxon>
        <taxon>Papilionoideae</taxon>
        <taxon>50 kb inversion clade</taxon>
        <taxon>NPAAA clade</taxon>
        <taxon>indigoferoid/millettioid clade</taxon>
        <taxon>Phaseoleae</taxon>
        <taxon>Sphenostylis</taxon>
    </lineage>
</organism>
<gene>
    <name evidence="5" type="ORF">AYBTSS11_LOCUS14205</name>
</gene>
<reference evidence="5" key="1">
    <citation type="submission" date="2023-10" db="EMBL/GenBank/DDBJ databases">
        <authorList>
            <person name="Domelevo Entfellner J.-B."/>
        </authorList>
    </citation>
    <scope>NUCLEOTIDE SEQUENCE</scope>
</reference>
<evidence type="ECO:0000313" key="5">
    <source>
        <dbReference type="EMBL" id="CAJ1950346.1"/>
    </source>
</evidence>
<dbReference type="PANTHER" id="PTHR34105">
    <property type="entry name" value="PROLINE-, GLUTAMIC ACID- AND LEUCINE-RICH PROTEIN 1"/>
    <property type="match status" value="1"/>
</dbReference>
<comment type="similarity">
    <text evidence="2">Belongs to the RIX1/PELP1 family.</text>
</comment>
<dbReference type="Gramene" id="rna-AYBTSS11_LOCUS14205">
    <property type="protein sequence ID" value="CAJ1950346.1"/>
    <property type="gene ID" value="gene-AYBTSS11_LOCUS14205"/>
</dbReference>
<dbReference type="GO" id="GO:0005634">
    <property type="term" value="C:nucleus"/>
    <property type="evidence" value="ECO:0007669"/>
    <property type="project" value="UniProtKB-SubCell"/>
</dbReference>
<evidence type="ECO:0000313" key="6">
    <source>
        <dbReference type="Proteomes" id="UP001189624"/>
    </source>
</evidence>
<proteinExistence type="inferred from homology"/>
<evidence type="ECO:0000256" key="2">
    <source>
        <dbReference type="ARBA" id="ARBA00010511"/>
    </source>
</evidence>
<dbReference type="InterPro" id="IPR012583">
    <property type="entry name" value="RIX1_N"/>
</dbReference>
<name>A0AA86VYC5_9FABA</name>
<evidence type="ECO:0000259" key="4">
    <source>
        <dbReference type="Pfam" id="PF08167"/>
    </source>
</evidence>
<dbReference type="GO" id="GO:0006364">
    <property type="term" value="P:rRNA processing"/>
    <property type="evidence" value="ECO:0007669"/>
    <property type="project" value="TreeGrafter"/>
</dbReference>
<sequence length="156" mass="17673">MAAFDHFGNMYDVTFKPRLLLSLIRDHLPEENGPFSDPSQLSKAVSLIKTHSLLSESFVSGSTPPKVVEAWKSALSSWLNRIFSLLSTTMPDKCCAGIYLLGITCEECSSERFLESYFVWFHKLLAFLQVPRYLTMHADGSFVRMFGFRNMKGCSL</sequence>
<keyword evidence="3" id="KW-0539">Nucleus</keyword>
<evidence type="ECO:0000256" key="3">
    <source>
        <dbReference type="ARBA" id="ARBA00023242"/>
    </source>
</evidence>
<accession>A0AA86VYC5</accession>
<dbReference type="Pfam" id="PF08167">
    <property type="entry name" value="RIX1"/>
    <property type="match status" value="1"/>
</dbReference>
<dbReference type="AlphaFoldDB" id="A0AA86VYC5"/>
<dbReference type="PANTHER" id="PTHR34105:SF1">
    <property type="entry name" value="PROLINE-, GLUTAMIC ACID- AND LEUCINE-RICH PROTEIN 1"/>
    <property type="match status" value="1"/>
</dbReference>
<keyword evidence="6" id="KW-1185">Reference proteome</keyword>